<dbReference type="AlphaFoldDB" id="A0AAV4ZN53"/>
<dbReference type="PRINTS" id="PR00722">
    <property type="entry name" value="CHYMOTRYPSIN"/>
</dbReference>
<dbReference type="Pfam" id="PF00089">
    <property type="entry name" value="Trypsin"/>
    <property type="match status" value="1"/>
</dbReference>
<dbReference type="InterPro" id="IPR001314">
    <property type="entry name" value="Peptidase_S1A"/>
</dbReference>
<keyword evidence="3" id="KW-0378">Hydrolase</keyword>
<evidence type="ECO:0000256" key="1">
    <source>
        <dbReference type="ARBA" id="ARBA00007664"/>
    </source>
</evidence>
<dbReference type="GO" id="GO:0006508">
    <property type="term" value="P:proteolysis"/>
    <property type="evidence" value="ECO:0007669"/>
    <property type="project" value="UniProtKB-KW"/>
</dbReference>
<keyword evidence="3" id="KW-0645">Protease</keyword>
<dbReference type="InterPro" id="IPR050430">
    <property type="entry name" value="Peptidase_S1"/>
</dbReference>
<accession>A0AAV4ZN53</accession>
<dbReference type="InterPro" id="IPR043504">
    <property type="entry name" value="Peptidase_S1_PA_chymotrypsin"/>
</dbReference>
<proteinExistence type="inferred from homology"/>
<dbReference type="PANTHER" id="PTHR24276">
    <property type="entry name" value="POLYSERASE-RELATED"/>
    <property type="match status" value="1"/>
</dbReference>
<sequence>MARTTRRLARPLSPGIAAGLVIAALASWPAAAVVGGAEVPPGSAVMVLSSNGSLCTGVVVAPDAVLTAGHCAAPGLEQRVHYRDAAGQPVLAELRARAVHPGYDAGAIAGRRRSIDLALVRTAAPLPDRFAPAALSAAMPRAGASLDLAGYGAAKAGDPRTTGTFRSVALPVVEPHGPSRILVWLRAAGARAGACAGDSGGPIAGPDGAVVAVSAWIGGACGGLTQGVLLGPQRAWIDRTLQGWGLAARWQE</sequence>
<dbReference type="SUPFAM" id="SSF50494">
    <property type="entry name" value="Trypsin-like serine proteases"/>
    <property type="match status" value="1"/>
</dbReference>
<protein>
    <recommendedName>
        <fullName evidence="4">Peptidase S1 domain-containing protein</fullName>
    </recommendedName>
</protein>
<organism evidence="5 6">
    <name type="scientific">Methylobacterium hispanicum</name>
    <dbReference type="NCBI Taxonomy" id="270350"/>
    <lineage>
        <taxon>Bacteria</taxon>
        <taxon>Pseudomonadati</taxon>
        <taxon>Pseudomonadota</taxon>
        <taxon>Alphaproteobacteria</taxon>
        <taxon>Hyphomicrobiales</taxon>
        <taxon>Methylobacteriaceae</taxon>
        <taxon>Methylobacterium</taxon>
    </lineage>
</organism>
<dbReference type="RefSeq" id="WP_066919946.1">
    <property type="nucleotide sequence ID" value="NZ_BPQO01000015.1"/>
</dbReference>
<keyword evidence="6" id="KW-1185">Reference proteome</keyword>
<dbReference type="Gene3D" id="2.40.10.10">
    <property type="entry name" value="Trypsin-like serine proteases"/>
    <property type="match status" value="2"/>
</dbReference>
<dbReference type="PROSITE" id="PS00135">
    <property type="entry name" value="TRYPSIN_SER"/>
    <property type="match status" value="1"/>
</dbReference>
<reference evidence="5" key="1">
    <citation type="journal article" date="2016" name="Front. Microbiol.">
        <title>Genome Sequence of the Piezophilic, Mesophilic Sulfate-Reducing Bacterium Desulfovibrio indicus J2T.</title>
        <authorList>
            <person name="Cao J."/>
            <person name="Maignien L."/>
            <person name="Shao Z."/>
            <person name="Alain K."/>
            <person name="Jebbar M."/>
        </authorList>
    </citation>
    <scope>NUCLEOTIDE SEQUENCE</scope>
    <source>
        <strain evidence="5">DSM 16372</strain>
    </source>
</reference>
<gene>
    <name evidence="5" type="ORF">BHAOGJBA_3479</name>
</gene>
<dbReference type="Proteomes" id="UP001055247">
    <property type="component" value="Unassembled WGS sequence"/>
</dbReference>
<dbReference type="SMART" id="SM00020">
    <property type="entry name" value="Tryp_SPc"/>
    <property type="match status" value="1"/>
</dbReference>
<evidence type="ECO:0000313" key="5">
    <source>
        <dbReference type="EMBL" id="GJD89945.1"/>
    </source>
</evidence>
<dbReference type="InterPro" id="IPR001254">
    <property type="entry name" value="Trypsin_dom"/>
</dbReference>
<comment type="similarity">
    <text evidence="1">Belongs to the peptidase S1 family.</text>
</comment>
<evidence type="ECO:0000259" key="4">
    <source>
        <dbReference type="PROSITE" id="PS50240"/>
    </source>
</evidence>
<dbReference type="PROSITE" id="PS00134">
    <property type="entry name" value="TRYPSIN_HIS"/>
    <property type="match status" value="1"/>
</dbReference>
<evidence type="ECO:0000256" key="3">
    <source>
        <dbReference type="RuleBase" id="RU363034"/>
    </source>
</evidence>
<keyword evidence="2" id="KW-1015">Disulfide bond</keyword>
<evidence type="ECO:0000256" key="2">
    <source>
        <dbReference type="ARBA" id="ARBA00023157"/>
    </source>
</evidence>
<dbReference type="GO" id="GO:0004252">
    <property type="term" value="F:serine-type endopeptidase activity"/>
    <property type="evidence" value="ECO:0007669"/>
    <property type="project" value="InterPro"/>
</dbReference>
<keyword evidence="3" id="KW-0720">Serine protease</keyword>
<comment type="caution">
    <text evidence="5">The sequence shown here is derived from an EMBL/GenBank/DDBJ whole genome shotgun (WGS) entry which is preliminary data.</text>
</comment>
<dbReference type="InterPro" id="IPR033116">
    <property type="entry name" value="TRYPSIN_SER"/>
</dbReference>
<name>A0AAV4ZN53_9HYPH</name>
<dbReference type="InterPro" id="IPR018114">
    <property type="entry name" value="TRYPSIN_HIS"/>
</dbReference>
<evidence type="ECO:0000313" key="6">
    <source>
        <dbReference type="Proteomes" id="UP001055247"/>
    </source>
</evidence>
<dbReference type="PROSITE" id="PS50240">
    <property type="entry name" value="TRYPSIN_DOM"/>
    <property type="match status" value="1"/>
</dbReference>
<dbReference type="PANTHER" id="PTHR24276:SF98">
    <property type="entry name" value="FI18310P1-RELATED"/>
    <property type="match status" value="1"/>
</dbReference>
<reference evidence="5" key="2">
    <citation type="submission" date="2021-08" db="EMBL/GenBank/DDBJ databases">
        <authorList>
            <person name="Tani A."/>
            <person name="Ola A."/>
            <person name="Ogura Y."/>
            <person name="Katsura K."/>
            <person name="Hayashi T."/>
        </authorList>
    </citation>
    <scope>NUCLEOTIDE SEQUENCE</scope>
    <source>
        <strain evidence="5">DSM 16372</strain>
    </source>
</reference>
<dbReference type="InterPro" id="IPR009003">
    <property type="entry name" value="Peptidase_S1_PA"/>
</dbReference>
<feature type="domain" description="Peptidase S1" evidence="4">
    <location>
        <begin position="16"/>
        <end position="242"/>
    </location>
</feature>
<dbReference type="EMBL" id="BPQO01000015">
    <property type="protein sequence ID" value="GJD89945.1"/>
    <property type="molecule type" value="Genomic_DNA"/>
</dbReference>